<feature type="transmembrane region" description="Helical" evidence="13">
    <location>
        <begin position="329"/>
        <end position="348"/>
    </location>
</feature>
<dbReference type="PANTHER" id="PTHR43298:SF2">
    <property type="entry name" value="FMN_FAD EXPORTER YEEO-RELATED"/>
    <property type="match status" value="1"/>
</dbReference>
<name>A0ABV1HLU7_9FIRM</name>
<evidence type="ECO:0000313" key="15">
    <source>
        <dbReference type="Proteomes" id="UP001437460"/>
    </source>
</evidence>
<proteinExistence type="inferred from homology"/>
<keyword evidence="9 13" id="KW-1133">Transmembrane helix</keyword>
<dbReference type="PANTHER" id="PTHR43298">
    <property type="entry name" value="MULTIDRUG RESISTANCE PROTEIN NORM-RELATED"/>
    <property type="match status" value="1"/>
</dbReference>
<organism evidence="14 15">
    <name type="scientific">Ventrimonas faecis</name>
    <dbReference type="NCBI Taxonomy" id="3133170"/>
    <lineage>
        <taxon>Bacteria</taxon>
        <taxon>Bacillati</taxon>
        <taxon>Bacillota</taxon>
        <taxon>Clostridia</taxon>
        <taxon>Lachnospirales</taxon>
        <taxon>Lachnospiraceae</taxon>
        <taxon>Ventrimonas</taxon>
    </lineage>
</organism>
<keyword evidence="11 13" id="KW-0472">Membrane</keyword>
<evidence type="ECO:0000256" key="4">
    <source>
        <dbReference type="ARBA" id="ARBA00020268"/>
    </source>
</evidence>
<keyword evidence="6" id="KW-0050">Antiport</keyword>
<sequence>MQKNVRKGTAETEDKDMGMFSRKDLIRLFAPLLVEQLLAVLVGMADVVMVAAVGETAVSGVALVDSISVLVIQVLSAMATGGAVVCSQYIGKKKPDQACRAAGQLVLITAALSLFIAAVAFIGNRHLLRLIFGSVETAVMDNAQTYFWFTAMSYPFLALYNSGAALFRSMGNSKVSMKVSLAMNAINVAGNALCVFGLHMGVEGVAIPTLVSRLFAAVVMVFLVRNPKNSIRVDRLGQMIPQPDMIKKILAVGIPSGLENGMFQFGKIALQSLVSTLGTASIAGYAVATNLVTFQYLPGVALGLGLITIVGQCVGAGEPEQAKSYTRKVIAVNYGLLLIICTCMAVFRSRVVGIYNLSPEASVLAQKLLLAHSCGMVLWPLAFALPNTLRAGLDAKFTMMVSVFSMWVFRIGLGYVFVRGLHMSVLGIWYAMFVDWIFRLVVFVWRFKGFTARVHQV</sequence>
<dbReference type="CDD" id="cd13137">
    <property type="entry name" value="MATE_NorM_like"/>
    <property type="match status" value="1"/>
</dbReference>
<dbReference type="NCBIfam" id="TIGR00797">
    <property type="entry name" value="matE"/>
    <property type="match status" value="1"/>
</dbReference>
<evidence type="ECO:0000256" key="12">
    <source>
        <dbReference type="ARBA" id="ARBA00031636"/>
    </source>
</evidence>
<dbReference type="Proteomes" id="UP001437460">
    <property type="component" value="Unassembled WGS sequence"/>
</dbReference>
<evidence type="ECO:0000256" key="9">
    <source>
        <dbReference type="ARBA" id="ARBA00022989"/>
    </source>
</evidence>
<feature type="transmembrane region" description="Helical" evidence="13">
    <location>
        <begin position="268"/>
        <end position="288"/>
    </location>
</feature>
<evidence type="ECO:0000256" key="8">
    <source>
        <dbReference type="ARBA" id="ARBA00022692"/>
    </source>
</evidence>
<feature type="transmembrane region" description="Helical" evidence="13">
    <location>
        <begin position="102"/>
        <end position="122"/>
    </location>
</feature>
<keyword evidence="5" id="KW-0813">Transport</keyword>
<feature type="transmembrane region" description="Helical" evidence="13">
    <location>
        <begin position="424"/>
        <end position="445"/>
    </location>
</feature>
<dbReference type="RefSeq" id="WP_349229265.1">
    <property type="nucleotide sequence ID" value="NZ_JBBMFJ010000013.1"/>
</dbReference>
<feature type="transmembrane region" description="Helical" evidence="13">
    <location>
        <begin position="205"/>
        <end position="224"/>
    </location>
</feature>
<dbReference type="InterPro" id="IPR002528">
    <property type="entry name" value="MATE_fam"/>
</dbReference>
<comment type="caution">
    <text evidence="14">The sequence shown here is derived from an EMBL/GenBank/DDBJ whole genome shotgun (WGS) entry which is preliminary data.</text>
</comment>
<dbReference type="InterPro" id="IPR050222">
    <property type="entry name" value="MATE_MdtK"/>
</dbReference>
<evidence type="ECO:0000256" key="7">
    <source>
        <dbReference type="ARBA" id="ARBA00022475"/>
    </source>
</evidence>
<dbReference type="InterPro" id="IPR048279">
    <property type="entry name" value="MdtK-like"/>
</dbReference>
<protein>
    <recommendedName>
        <fullName evidence="4">Probable multidrug resistance protein NorM</fullName>
    </recommendedName>
    <alternativeName>
        <fullName evidence="12">Multidrug-efflux transporter</fullName>
    </alternativeName>
</protein>
<evidence type="ECO:0000256" key="1">
    <source>
        <dbReference type="ARBA" id="ARBA00003408"/>
    </source>
</evidence>
<accession>A0ABV1HLU7</accession>
<comment type="subcellular location">
    <subcellularLocation>
        <location evidence="2">Cell membrane</location>
        <topology evidence="2">Multi-pass membrane protein</topology>
    </subcellularLocation>
</comment>
<feature type="transmembrane region" description="Helical" evidence="13">
    <location>
        <begin position="368"/>
        <end position="385"/>
    </location>
</feature>
<keyword evidence="15" id="KW-1185">Reference proteome</keyword>
<keyword evidence="10" id="KW-0406">Ion transport</keyword>
<keyword evidence="7" id="KW-1003">Cell membrane</keyword>
<comment type="similarity">
    <text evidence="3">Belongs to the multi antimicrobial extrusion (MATE) (TC 2.A.66.1) family.</text>
</comment>
<evidence type="ECO:0000256" key="6">
    <source>
        <dbReference type="ARBA" id="ARBA00022449"/>
    </source>
</evidence>
<evidence type="ECO:0000313" key="14">
    <source>
        <dbReference type="EMBL" id="MEQ2563056.1"/>
    </source>
</evidence>
<evidence type="ECO:0000256" key="2">
    <source>
        <dbReference type="ARBA" id="ARBA00004651"/>
    </source>
</evidence>
<evidence type="ECO:0000256" key="3">
    <source>
        <dbReference type="ARBA" id="ARBA00010199"/>
    </source>
</evidence>
<dbReference type="EMBL" id="JBBMFJ010000013">
    <property type="protein sequence ID" value="MEQ2563056.1"/>
    <property type="molecule type" value="Genomic_DNA"/>
</dbReference>
<feature type="transmembrane region" description="Helical" evidence="13">
    <location>
        <begin position="25"/>
        <end position="54"/>
    </location>
</feature>
<keyword evidence="8 13" id="KW-0812">Transmembrane</keyword>
<gene>
    <name evidence="14" type="ORF">WMO41_07745</name>
</gene>
<evidence type="ECO:0000256" key="13">
    <source>
        <dbReference type="SAM" id="Phobius"/>
    </source>
</evidence>
<evidence type="ECO:0000256" key="10">
    <source>
        <dbReference type="ARBA" id="ARBA00023065"/>
    </source>
</evidence>
<feature type="transmembrane region" description="Helical" evidence="13">
    <location>
        <begin position="397"/>
        <end position="418"/>
    </location>
</feature>
<evidence type="ECO:0000256" key="11">
    <source>
        <dbReference type="ARBA" id="ARBA00023136"/>
    </source>
</evidence>
<comment type="function">
    <text evidence="1">Multidrug efflux pump.</text>
</comment>
<dbReference type="Pfam" id="PF01554">
    <property type="entry name" value="MatE"/>
    <property type="match status" value="2"/>
</dbReference>
<feature type="transmembrane region" description="Helical" evidence="13">
    <location>
        <begin position="179"/>
        <end position="199"/>
    </location>
</feature>
<feature type="transmembrane region" description="Helical" evidence="13">
    <location>
        <begin position="66"/>
        <end position="90"/>
    </location>
</feature>
<dbReference type="PIRSF" id="PIRSF006603">
    <property type="entry name" value="DinF"/>
    <property type="match status" value="1"/>
</dbReference>
<reference evidence="14 15" key="1">
    <citation type="submission" date="2024-03" db="EMBL/GenBank/DDBJ databases">
        <title>Human intestinal bacterial collection.</title>
        <authorList>
            <person name="Pauvert C."/>
            <person name="Hitch T.C.A."/>
            <person name="Clavel T."/>
        </authorList>
    </citation>
    <scope>NUCLEOTIDE SEQUENCE [LARGE SCALE GENOMIC DNA]</scope>
    <source>
        <strain evidence="14 15">CLA-AP-H27</strain>
    </source>
</reference>
<feature type="transmembrane region" description="Helical" evidence="13">
    <location>
        <begin position="146"/>
        <end position="167"/>
    </location>
</feature>
<feature type="transmembrane region" description="Helical" evidence="13">
    <location>
        <begin position="294"/>
        <end position="317"/>
    </location>
</feature>
<evidence type="ECO:0000256" key="5">
    <source>
        <dbReference type="ARBA" id="ARBA00022448"/>
    </source>
</evidence>